<sequence length="708" mass="77842">MLLEWVLLLLVLGKSHAACSRDVTTLTSTCPSDCYDGRPCIAFASDVACNATKFGTCVRNATLGTADVCPFECFRNGPDDFAANGALEFTQYVFFIPFGNRQSNWEANWTRAQDRVVDTQLANQADETEKFPSESNLVLQHLDPLTFSQETTEVMFVGGTSFWGVRGKVSEVHLSPEFLASNTQLTSITMLNLGFDVDPPQSTFPTQNVETFRMSNCLLNTYPADLEFMTSVVHVDFSKNYFQDYPVKFSHETIETLNLSTNALTACSGDFPSMKNLDLSGNTLTHVPANIFDMPKLQVLNLSNNAFTDVTFSPAQVAFLKNLDTLTIDTFGDPLPCPASAQVEIHNVSVCVDAHAADKRDHAAALGGGLAGALGVAVACSLGFWWYRRRRRPTKGGGTTTGSSDPSVFSSSRAGVSLWNDQALLSLQLNPDDLQDVRKLGTGAFGVVVLATYRQKTLVACKRLKKDVASFDTMQQFIAEVKLCATLDHPRIVHLVGVAWTIESDFQAIFEYMAKGDLRTFLETTKSGATRWTRDKLQLAIDLTDALVYVHSFTPPIVHRDLKSRNVLLSDAQRAHLSDFGIARVRSSAETMTSGVGTGRWLAPEVIAGDRDYDETSDIFALGVVLSELDTHCLPYHDARGTNGNLLADVAILQLVALGKLLPSFRTQCPLEIQDLARRCMAFERTQRPTAVEVAFALRTLQKSTYFE</sequence>
<gene>
    <name evidence="1" type="ORF">PsorP6_012714</name>
</gene>
<accession>A0ACC0WGQ4</accession>
<evidence type="ECO:0000313" key="2">
    <source>
        <dbReference type="Proteomes" id="UP001163321"/>
    </source>
</evidence>
<dbReference type="EMBL" id="CM047592">
    <property type="protein sequence ID" value="KAI9917777.1"/>
    <property type="molecule type" value="Genomic_DNA"/>
</dbReference>
<dbReference type="Proteomes" id="UP001163321">
    <property type="component" value="Chromosome 13"/>
</dbReference>
<name>A0ACC0WGQ4_9STRA</name>
<reference evidence="1 2" key="1">
    <citation type="journal article" date="2022" name="bioRxiv">
        <title>The genome of the oomycete Peronosclerospora sorghi, a cosmopolitan pathogen of maize and sorghum, is inflated with dispersed pseudogenes.</title>
        <authorList>
            <person name="Fletcher K."/>
            <person name="Martin F."/>
            <person name="Isakeit T."/>
            <person name="Cavanaugh K."/>
            <person name="Magill C."/>
            <person name="Michelmore R."/>
        </authorList>
    </citation>
    <scope>NUCLEOTIDE SEQUENCE [LARGE SCALE GENOMIC DNA]</scope>
    <source>
        <strain evidence="1">P6</strain>
    </source>
</reference>
<comment type="caution">
    <text evidence="1">The sequence shown here is derived from an EMBL/GenBank/DDBJ whole genome shotgun (WGS) entry which is preliminary data.</text>
</comment>
<protein>
    <submittedName>
        <fullName evidence="1">Uncharacterized protein</fullName>
    </submittedName>
</protein>
<evidence type="ECO:0000313" key="1">
    <source>
        <dbReference type="EMBL" id="KAI9917777.1"/>
    </source>
</evidence>
<organism evidence="1 2">
    <name type="scientific">Peronosclerospora sorghi</name>
    <dbReference type="NCBI Taxonomy" id="230839"/>
    <lineage>
        <taxon>Eukaryota</taxon>
        <taxon>Sar</taxon>
        <taxon>Stramenopiles</taxon>
        <taxon>Oomycota</taxon>
        <taxon>Peronosporomycetes</taxon>
        <taxon>Peronosporales</taxon>
        <taxon>Peronosporaceae</taxon>
        <taxon>Peronosclerospora</taxon>
    </lineage>
</organism>
<keyword evidence="2" id="KW-1185">Reference proteome</keyword>
<proteinExistence type="predicted"/>